<dbReference type="InterPro" id="IPR001965">
    <property type="entry name" value="Znf_PHD"/>
</dbReference>
<name>A0A484N753_9ASTE</name>
<keyword evidence="6" id="KW-0539">Nucleus</keyword>
<dbReference type="PROSITE" id="PS51542">
    <property type="entry name" value="FYRN"/>
    <property type="match status" value="1"/>
</dbReference>
<feature type="region of interest" description="Disordered" evidence="8">
    <location>
        <begin position="218"/>
        <end position="245"/>
    </location>
</feature>
<dbReference type="Pfam" id="PF00439">
    <property type="entry name" value="Bromodomain"/>
    <property type="match status" value="1"/>
</dbReference>
<dbReference type="InterPro" id="IPR019786">
    <property type="entry name" value="Zinc_finger_PHD-type_CS"/>
</dbReference>
<dbReference type="InterPro" id="IPR003888">
    <property type="entry name" value="FYrich_N"/>
</dbReference>
<dbReference type="SUPFAM" id="SSF57903">
    <property type="entry name" value="FYVE/PHD zinc finger"/>
    <property type="match status" value="2"/>
</dbReference>
<dbReference type="InterPro" id="IPR013083">
    <property type="entry name" value="Znf_RING/FYVE/PHD"/>
</dbReference>
<dbReference type="PANTHER" id="PTHR47162">
    <property type="entry name" value="OS02G0192300 PROTEIN"/>
    <property type="match status" value="1"/>
</dbReference>
<dbReference type="Gene3D" id="1.20.920.10">
    <property type="entry name" value="Bromodomain-like"/>
    <property type="match status" value="1"/>
</dbReference>
<dbReference type="Pfam" id="PF00628">
    <property type="entry name" value="PHD"/>
    <property type="match status" value="2"/>
</dbReference>
<keyword evidence="2" id="KW-0479">Metal-binding</keyword>
<dbReference type="GO" id="GO:0005634">
    <property type="term" value="C:nucleus"/>
    <property type="evidence" value="ECO:0007669"/>
    <property type="project" value="UniProtKB-SubCell"/>
</dbReference>
<keyword evidence="3 7" id="KW-0863">Zinc-finger</keyword>
<dbReference type="Proteomes" id="UP000595140">
    <property type="component" value="Unassembled WGS sequence"/>
</dbReference>
<dbReference type="SMART" id="SM00249">
    <property type="entry name" value="PHD"/>
    <property type="match status" value="2"/>
</dbReference>
<evidence type="ECO:0000256" key="1">
    <source>
        <dbReference type="ARBA" id="ARBA00004123"/>
    </source>
</evidence>
<evidence type="ECO:0000256" key="8">
    <source>
        <dbReference type="SAM" id="MobiDB-lite"/>
    </source>
</evidence>
<dbReference type="PANTHER" id="PTHR47162:SF8">
    <property type="entry name" value="METHYL-CPG-BINDING DOMAIN-CONTAINING PROTEIN 9"/>
    <property type="match status" value="1"/>
</dbReference>
<dbReference type="OrthoDB" id="1903104at2759"/>
<dbReference type="GO" id="GO:0000785">
    <property type="term" value="C:chromatin"/>
    <property type="evidence" value="ECO:0007669"/>
    <property type="project" value="UniProtKB-ARBA"/>
</dbReference>
<comment type="subcellular location">
    <subcellularLocation>
        <location evidence="1">Nucleus</location>
    </subcellularLocation>
</comment>
<dbReference type="InterPro" id="IPR011011">
    <property type="entry name" value="Znf_FYVE_PHD"/>
</dbReference>
<evidence type="ECO:0000259" key="9">
    <source>
        <dbReference type="PROSITE" id="PS50016"/>
    </source>
</evidence>
<keyword evidence="4" id="KW-0862">Zinc</keyword>
<dbReference type="EMBL" id="OOIL02006271">
    <property type="protein sequence ID" value="VFQ96880.1"/>
    <property type="molecule type" value="Genomic_DNA"/>
</dbReference>
<feature type="compositionally biased region" description="Polar residues" evidence="8">
    <location>
        <begin position="48"/>
        <end position="58"/>
    </location>
</feature>
<dbReference type="PROSITE" id="PS50016">
    <property type="entry name" value="ZF_PHD_2"/>
    <property type="match status" value="2"/>
</dbReference>
<evidence type="ECO:0000313" key="11">
    <source>
        <dbReference type="Proteomes" id="UP000595140"/>
    </source>
</evidence>
<dbReference type="Gene3D" id="3.30.160.360">
    <property type="match status" value="1"/>
</dbReference>
<feature type="domain" description="PHD-type" evidence="9">
    <location>
        <begin position="109"/>
        <end position="160"/>
    </location>
</feature>
<dbReference type="InterPro" id="IPR036427">
    <property type="entry name" value="Bromodomain-like_sf"/>
</dbReference>
<feature type="compositionally biased region" description="Basic and acidic residues" evidence="8">
    <location>
        <begin position="38"/>
        <end position="47"/>
    </location>
</feature>
<evidence type="ECO:0000256" key="4">
    <source>
        <dbReference type="ARBA" id="ARBA00022833"/>
    </source>
</evidence>
<dbReference type="InterPro" id="IPR028942">
    <property type="entry name" value="WHIM1_dom"/>
</dbReference>
<feature type="region of interest" description="Disordered" evidence="8">
    <location>
        <begin position="38"/>
        <end position="58"/>
    </location>
</feature>
<dbReference type="CDD" id="cd15519">
    <property type="entry name" value="PHD1_Lid2p_like"/>
    <property type="match status" value="1"/>
</dbReference>
<dbReference type="GO" id="GO:0008270">
    <property type="term" value="F:zinc ion binding"/>
    <property type="evidence" value="ECO:0007669"/>
    <property type="project" value="UniProtKB-KW"/>
</dbReference>
<accession>A0A484N753</accession>
<keyword evidence="5" id="KW-0103">Bromodomain</keyword>
<dbReference type="PROSITE" id="PS01359">
    <property type="entry name" value="ZF_PHD_1"/>
    <property type="match status" value="2"/>
</dbReference>
<feature type="domain" description="PHD-type" evidence="9">
    <location>
        <begin position="1155"/>
        <end position="1205"/>
    </location>
</feature>
<dbReference type="Pfam" id="PF15612">
    <property type="entry name" value="WHIM1"/>
    <property type="match status" value="1"/>
</dbReference>
<protein>
    <recommendedName>
        <fullName evidence="9">PHD-type domain-containing protein</fullName>
    </recommendedName>
</protein>
<dbReference type="InterPro" id="IPR001487">
    <property type="entry name" value="Bromodomain"/>
</dbReference>
<dbReference type="InterPro" id="IPR019787">
    <property type="entry name" value="Znf_PHD-finger"/>
</dbReference>
<evidence type="ECO:0000256" key="7">
    <source>
        <dbReference type="PROSITE-ProRule" id="PRU00146"/>
    </source>
</evidence>
<evidence type="ECO:0000256" key="3">
    <source>
        <dbReference type="ARBA" id="ARBA00022771"/>
    </source>
</evidence>
<dbReference type="SUPFAM" id="SSF47370">
    <property type="entry name" value="Bromodomain"/>
    <property type="match status" value="1"/>
</dbReference>
<reference evidence="10 11" key="1">
    <citation type="submission" date="2018-04" db="EMBL/GenBank/DDBJ databases">
        <authorList>
            <person name="Vogel A."/>
        </authorList>
    </citation>
    <scope>NUCLEOTIDE SEQUENCE [LARGE SCALE GENOMIC DNA]</scope>
</reference>
<organism evidence="10 11">
    <name type="scientific">Cuscuta campestris</name>
    <dbReference type="NCBI Taxonomy" id="132261"/>
    <lineage>
        <taxon>Eukaryota</taxon>
        <taxon>Viridiplantae</taxon>
        <taxon>Streptophyta</taxon>
        <taxon>Embryophyta</taxon>
        <taxon>Tracheophyta</taxon>
        <taxon>Spermatophyta</taxon>
        <taxon>Magnoliopsida</taxon>
        <taxon>eudicotyledons</taxon>
        <taxon>Gunneridae</taxon>
        <taxon>Pentapetalae</taxon>
        <taxon>asterids</taxon>
        <taxon>lamiids</taxon>
        <taxon>Solanales</taxon>
        <taxon>Convolvulaceae</taxon>
        <taxon>Cuscuteae</taxon>
        <taxon>Cuscuta</taxon>
        <taxon>Cuscuta subgen. Grammica</taxon>
        <taxon>Cuscuta sect. Cleistogrammica</taxon>
    </lineage>
</organism>
<evidence type="ECO:0000256" key="2">
    <source>
        <dbReference type="ARBA" id="ARBA00022723"/>
    </source>
</evidence>
<dbReference type="Gene3D" id="3.30.40.10">
    <property type="entry name" value="Zinc/RING finger domain, C3HC4 (zinc finger)"/>
    <property type="match status" value="2"/>
</dbReference>
<evidence type="ECO:0000256" key="5">
    <source>
        <dbReference type="ARBA" id="ARBA00023117"/>
    </source>
</evidence>
<keyword evidence="11" id="KW-1185">Reference proteome</keyword>
<gene>
    <name evidence="10" type="ORF">CCAM_LOCUS38656</name>
</gene>
<proteinExistence type="predicted"/>
<evidence type="ECO:0000313" key="10">
    <source>
        <dbReference type="EMBL" id="VFQ96880.1"/>
    </source>
</evidence>
<evidence type="ECO:0000256" key="6">
    <source>
        <dbReference type="ARBA" id="ARBA00023242"/>
    </source>
</evidence>
<sequence>MGSFHMLVEVCGYKSGTAFGIEMKSMQKAQSVDRCKMETTMEHRDSPRTNSETASSDLAINRREVPPGVSSSENLIMSRSAELLVKSFHAISILPSGSPAELPRELNGAAMCEACGRPEAEGCVVVCDGCERGFHVHCLGMTEVEASKLEEWMCRKCSGGGRRSNHWHLGWRNKRRRLGTGFALDVNGGLPQGDANGECCNSFGSQLATDSLKPQFVQPSSGAVGTSSKGLTEENNTTMGSSTKDQSATYLQDLKEYLKGKNELLAEGWRVEFDHNSVTGLLCPVYVSPDGKRLWSVSEVDSYVKSIIANMPSQCGTGKYDNGLPIQYGDFYVLSVGKVDARHSYHCENQIWPVGYSSCWHDKVTGSLFTCHVLDGGDSGPLFKVTRSPCSTLPIPDPMKILYQSKHDRTNERSYVLPSQSMDDLNIYSMLEEAPAPLEKDVLSCLGHSSNDHSNMQGSCAIPVERNSFCKRCQGALKLFWNHALDQTNGEVALKYTPLDHFYGFPYNLNIPHLIQADMEHEVVAEELLKWLDQDRFGLDAEFVQEIIEQKQEIRDIFGYVPLNKRSSFSSSITVGNGLLEVRAIEAENKDGRSTPLGLRSFNEVSIRRINEDLSDTCSLPRGRSFSTTMPSLFLGDAIQVFEFFWRFYKLLGLKEPLTFENIEGELMNRWHHGALFLKKVEGEIHETPFLIQNEIAGTKGHISGSSSSYGPEVDIENPDSVVKKETKLMEKGFPMELQLIKSSKCSDSALPMAVISMLQILISDLQTKVAAVGYLNFDISEPKKRGRKKDLDYDTTSKRNKLPMLPCNELTWPELSRRYALSMLSVNGHIDSTETTTHDTAQIFRCLQGDGGTSCGSLTGVAGIEADAWFLAEAMKRIFGSLDKESDRLAVDDDDDIDMKCLEEHATVSASVPDWVQALEPARKLPTNVGARIKRCIFNAMEGSPPEWARKILEHSISKEVYKGNASGPTKRAVLSVLERANGEYSPHMPVNEKKKKFISISGLMMKQCRLILRKAMAADQRKVCCNLLGKRISSYNSDGGTIGSPGMVSRPLDFRTIDQRLAANAYDGMHMAFYEDVCEVWNNVFLAFKEQPELLQLAENLANDFNALYEKEVVTLHQKLANCRKQHSMEASLEKMIKEIISCEEIPKAPWEDGVCKVCGVDNDDKSVLLCDTCDAEYHTYCLSPPLARIPSGNWYCPSCVANVNIVSDAYTKTAALHQQPEKHHGELTDAYIKPVEDLATVMGKKEYWELNIAERTALLKFLCDELLNSALLRMHLERSAEDSVKLHQELRFALKELKALKQRENFLAKHIDYSSLMVGSCDVAINDYDDMFTDDTEGASLMDIDGQVHGSSSTNSSSIGQNMNVLPYEEKTKGLNEVTKHVTYEDISEMHAGNHPYIPNHDDIEIRHASENMDGDNLGQALNPRLEPVRNQILLLENSITSLQKQLHKVSCQSEFLGVDSAGRLYWALSNADAKPCMVVNENMGLQPGDNITPSGSNDLRPFWYEHYEEISVHSSWTCYETDSEIQKVLDFLKDDYPPERQLKESILCWQKKRTDHPQFAKSISSPQDEVLCGNNLATRATRLLGVKYGSAVELEATEEFCKQQREGDNAFKRDYGIYRCKCLEPMLSFKHHCIHCHQTFVSEGEPQFHAQAKCIYSLGLGGPKENGVVKKPKAQGPISECFEVSNSLFVRYEFDGIDCPYNLEDICSKFVIKDSSMKEVVAQIGLIGSKGTPTFVPSLLSHLSDPTSLLVQVQDNIPCPDVNHNTEHIVKPDIPPQQSPGRIKALVEQSDTLGHKESGIRTRSESVKCLIVSNSALRPVVGGEASQILRQLKINLLDMDAALPEKALRTSKSQIERRQTWRAFVKSAVTIYEMVQALIVFEESIKSEYLSSSWWFWSSISAAVTISTLSSLALRIYSLDAAIKYEQVAAKKAKPGKKVTVKKRKDLQ</sequence>